<name>A0ABQ2K5T2_9NOCA</name>
<dbReference type="PANTHER" id="PTHR33154">
    <property type="entry name" value="TRANSCRIPTIONAL REGULATOR, ARSR FAMILY"/>
    <property type="match status" value="1"/>
</dbReference>
<gene>
    <name evidence="6" type="ORF">GCM10011610_01800</name>
</gene>
<dbReference type="CDD" id="cd00090">
    <property type="entry name" value="HTH_ARSR"/>
    <property type="match status" value="1"/>
</dbReference>
<comment type="caution">
    <text evidence="6">The sequence shown here is derived from an EMBL/GenBank/DDBJ whole genome shotgun (WGS) entry which is preliminary data.</text>
</comment>
<evidence type="ECO:0000313" key="6">
    <source>
        <dbReference type="EMBL" id="GGN66650.1"/>
    </source>
</evidence>
<evidence type="ECO:0000259" key="5">
    <source>
        <dbReference type="PROSITE" id="PS50987"/>
    </source>
</evidence>
<dbReference type="InterPro" id="IPR051081">
    <property type="entry name" value="HTH_MetalResp_TranReg"/>
</dbReference>
<keyword evidence="3" id="KW-0804">Transcription</keyword>
<dbReference type="PROSITE" id="PS50112">
    <property type="entry name" value="PAS"/>
    <property type="match status" value="1"/>
</dbReference>
<dbReference type="InterPro" id="IPR000014">
    <property type="entry name" value="PAS"/>
</dbReference>
<dbReference type="SUPFAM" id="SSF46785">
    <property type="entry name" value="Winged helix' DNA-binding domain"/>
    <property type="match status" value="1"/>
</dbReference>
<feature type="domain" description="PAS" evidence="4">
    <location>
        <begin position="11"/>
        <end position="38"/>
    </location>
</feature>
<dbReference type="Pfam" id="PF12840">
    <property type="entry name" value="HTH_20"/>
    <property type="match status" value="1"/>
</dbReference>
<dbReference type="InterPro" id="IPR011991">
    <property type="entry name" value="ArsR-like_HTH"/>
</dbReference>
<dbReference type="PRINTS" id="PR00778">
    <property type="entry name" value="HTHARSR"/>
</dbReference>
<evidence type="ECO:0000256" key="3">
    <source>
        <dbReference type="ARBA" id="ARBA00023163"/>
    </source>
</evidence>
<dbReference type="Proteomes" id="UP000658127">
    <property type="component" value="Unassembled WGS sequence"/>
</dbReference>
<dbReference type="EMBL" id="BMNE01000001">
    <property type="protein sequence ID" value="GGN66650.1"/>
    <property type="molecule type" value="Genomic_DNA"/>
</dbReference>
<keyword evidence="2" id="KW-0238">DNA-binding</keyword>
<feature type="domain" description="HTH arsR-type" evidence="5">
    <location>
        <begin position="34"/>
        <end position="131"/>
    </location>
</feature>
<evidence type="ECO:0000256" key="2">
    <source>
        <dbReference type="ARBA" id="ARBA00023125"/>
    </source>
</evidence>
<dbReference type="PANTHER" id="PTHR33154:SF33">
    <property type="entry name" value="TRANSCRIPTIONAL REPRESSOR SDPR"/>
    <property type="match status" value="1"/>
</dbReference>
<dbReference type="InterPro" id="IPR036388">
    <property type="entry name" value="WH-like_DNA-bd_sf"/>
</dbReference>
<accession>A0ABQ2K5T2</accession>
<protein>
    <recommendedName>
        <fullName evidence="8">ArsR family transcriptional regulator</fullName>
    </recommendedName>
</protein>
<sequence>MIYNSSITKPEIPGIDREEFPGRKIIAEYLHPEDTDSVDTNGVRAITALSDPTRRAIFESLPQGPRSVADLAAATGITSSAASQHLRVLREAHLVTMRRAGNRHLYSLDPRGLSDARDYLEQFWPSALAAHAAALREATAPAQPTRR</sequence>
<dbReference type="PROSITE" id="PS50987">
    <property type="entry name" value="HTH_ARSR_2"/>
    <property type="match status" value="1"/>
</dbReference>
<dbReference type="InterPro" id="IPR001845">
    <property type="entry name" value="HTH_ArsR_DNA-bd_dom"/>
</dbReference>
<evidence type="ECO:0000313" key="7">
    <source>
        <dbReference type="Proteomes" id="UP000658127"/>
    </source>
</evidence>
<dbReference type="Gene3D" id="1.10.10.10">
    <property type="entry name" value="Winged helix-like DNA-binding domain superfamily/Winged helix DNA-binding domain"/>
    <property type="match status" value="1"/>
</dbReference>
<evidence type="ECO:0008006" key="8">
    <source>
        <dbReference type="Google" id="ProtNLM"/>
    </source>
</evidence>
<evidence type="ECO:0000259" key="4">
    <source>
        <dbReference type="PROSITE" id="PS50112"/>
    </source>
</evidence>
<organism evidence="6 7">
    <name type="scientific">Nocardia rhizosphaerihabitans</name>
    <dbReference type="NCBI Taxonomy" id="1691570"/>
    <lineage>
        <taxon>Bacteria</taxon>
        <taxon>Bacillati</taxon>
        <taxon>Actinomycetota</taxon>
        <taxon>Actinomycetes</taxon>
        <taxon>Mycobacteriales</taxon>
        <taxon>Nocardiaceae</taxon>
        <taxon>Nocardia</taxon>
    </lineage>
</organism>
<keyword evidence="1" id="KW-0805">Transcription regulation</keyword>
<keyword evidence="7" id="KW-1185">Reference proteome</keyword>
<proteinExistence type="predicted"/>
<dbReference type="SMART" id="SM00418">
    <property type="entry name" value="HTH_ARSR"/>
    <property type="match status" value="1"/>
</dbReference>
<dbReference type="NCBIfam" id="NF033788">
    <property type="entry name" value="HTH_metalloreg"/>
    <property type="match status" value="1"/>
</dbReference>
<dbReference type="InterPro" id="IPR036390">
    <property type="entry name" value="WH_DNA-bd_sf"/>
</dbReference>
<evidence type="ECO:0000256" key="1">
    <source>
        <dbReference type="ARBA" id="ARBA00023015"/>
    </source>
</evidence>
<reference evidence="7" key="1">
    <citation type="journal article" date="2019" name="Int. J. Syst. Evol. Microbiol.">
        <title>The Global Catalogue of Microorganisms (GCM) 10K type strain sequencing project: providing services to taxonomists for standard genome sequencing and annotation.</title>
        <authorList>
            <consortium name="The Broad Institute Genomics Platform"/>
            <consortium name="The Broad Institute Genome Sequencing Center for Infectious Disease"/>
            <person name="Wu L."/>
            <person name="Ma J."/>
        </authorList>
    </citation>
    <scope>NUCLEOTIDE SEQUENCE [LARGE SCALE GENOMIC DNA]</scope>
    <source>
        <strain evidence="7">CGMCC 4.7329</strain>
    </source>
</reference>